<comment type="caution">
    <text evidence="2">The sequence shown here is derived from an EMBL/GenBank/DDBJ whole genome shotgun (WGS) entry which is preliminary data.</text>
</comment>
<evidence type="ECO:0000256" key="1">
    <source>
        <dbReference type="SAM" id="MobiDB-lite"/>
    </source>
</evidence>
<reference evidence="2 3" key="1">
    <citation type="journal article" date="2019" name="PLoS ONE">
        <title>Comparative genome analysis indicates high evolutionary potential of pathogenicity genes in Colletotrichum tanaceti.</title>
        <authorList>
            <person name="Lelwala R.V."/>
            <person name="Korhonen P.K."/>
            <person name="Young N.D."/>
            <person name="Scott J.B."/>
            <person name="Ades P.A."/>
            <person name="Gasser R.B."/>
            <person name="Taylor P.W.J."/>
        </authorList>
    </citation>
    <scope>NUCLEOTIDE SEQUENCE [LARGE SCALE GENOMIC DNA]</scope>
    <source>
        <strain evidence="2">BRIP57314</strain>
    </source>
</reference>
<keyword evidence="3" id="KW-1185">Reference proteome</keyword>
<feature type="region of interest" description="Disordered" evidence="1">
    <location>
        <begin position="31"/>
        <end position="68"/>
    </location>
</feature>
<organism evidence="2 3">
    <name type="scientific">Colletotrichum tanaceti</name>
    <dbReference type="NCBI Taxonomy" id="1306861"/>
    <lineage>
        <taxon>Eukaryota</taxon>
        <taxon>Fungi</taxon>
        <taxon>Dikarya</taxon>
        <taxon>Ascomycota</taxon>
        <taxon>Pezizomycotina</taxon>
        <taxon>Sordariomycetes</taxon>
        <taxon>Hypocreomycetidae</taxon>
        <taxon>Glomerellales</taxon>
        <taxon>Glomerellaceae</taxon>
        <taxon>Colletotrichum</taxon>
        <taxon>Colletotrichum destructivum species complex</taxon>
    </lineage>
</organism>
<dbReference type="EMBL" id="PJEX01000169">
    <property type="protein sequence ID" value="TKW53775.1"/>
    <property type="molecule type" value="Genomic_DNA"/>
</dbReference>
<name>A0A4U6XDR0_9PEZI</name>
<proteinExistence type="predicted"/>
<evidence type="ECO:0000313" key="3">
    <source>
        <dbReference type="Proteomes" id="UP000310108"/>
    </source>
</evidence>
<dbReference type="Proteomes" id="UP000310108">
    <property type="component" value="Unassembled WGS sequence"/>
</dbReference>
<gene>
    <name evidence="2" type="ORF">CTA1_3361</name>
</gene>
<sequence length="68" mass="7282">MARGPVDRLEWNLLSGCWALVNIGPYLDLANSPTERQHSIPGPGPGLGAREARHGQVELSDHGPIGDE</sequence>
<accession>A0A4U6XDR0</accession>
<dbReference type="AlphaFoldDB" id="A0A4U6XDR0"/>
<protein>
    <submittedName>
        <fullName evidence="2">Uncharacterized protein</fullName>
    </submittedName>
</protein>
<evidence type="ECO:0000313" key="2">
    <source>
        <dbReference type="EMBL" id="TKW53775.1"/>
    </source>
</evidence>
<feature type="compositionally biased region" description="Basic and acidic residues" evidence="1">
    <location>
        <begin position="50"/>
        <end position="68"/>
    </location>
</feature>